<dbReference type="EMBL" id="SEYY01019755">
    <property type="protein sequence ID" value="KAB7497926.1"/>
    <property type="molecule type" value="Genomic_DNA"/>
</dbReference>
<keyword evidence="5" id="KW-1185">Reference proteome</keyword>
<feature type="domain" description="Protein zer-1 homolog-like C-terminal" evidence="2">
    <location>
        <begin position="434"/>
        <end position="756"/>
    </location>
</feature>
<keyword evidence="1" id="KW-0833">Ubl conjugation pathway</keyword>
<dbReference type="SUPFAM" id="SSF52047">
    <property type="entry name" value="RNI-like"/>
    <property type="match status" value="1"/>
</dbReference>
<comment type="caution">
    <text evidence="4">The sequence shown here is derived from an EMBL/GenBank/DDBJ whole genome shotgun (WGS) entry which is preliminary data.</text>
</comment>
<dbReference type="InterPro" id="IPR055142">
    <property type="entry name" value="ZER1-like_C"/>
</dbReference>
<organism evidence="4 5">
    <name type="scientific">Armadillidium nasatum</name>
    <dbReference type="NCBI Taxonomy" id="96803"/>
    <lineage>
        <taxon>Eukaryota</taxon>
        <taxon>Metazoa</taxon>
        <taxon>Ecdysozoa</taxon>
        <taxon>Arthropoda</taxon>
        <taxon>Crustacea</taxon>
        <taxon>Multicrustacea</taxon>
        <taxon>Malacostraca</taxon>
        <taxon>Eumalacostraca</taxon>
        <taxon>Peracarida</taxon>
        <taxon>Isopoda</taxon>
        <taxon>Oniscidea</taxon>
        <taxon>Crinocheta</taxon>
        <taxon>Armadillidiidae</taxon>
        <taxon>Armadillidium</taxon>
    </lineage>
</organism>
<dbReference type="InterPro" id="IPR016024">
    <property type="entry name" value="ARM-type_fold"/>
</dbReference>
<dbReference type="AlphaFoldDB" id="A0A5N5SUL7"/>
<evidence type="ECO:0000259" key="2">
    <source>
        <dbReference type="Pfam" id="PF22964"/>
    </source>
</evidence>
<dbReference type="Proteomes" id="UP000326759">
    <property type="component" value="Unassembled WGS sequence"/>
</dbReference>
<evidence type="ECO:0000256" key="1">
    <source>
        <dbReference type="ARBA" id="ARBA00022786"/>
    </source>
</evidence>
<dbReference type="OrthoDB" id="5783533at2759"/>
<dbReference type="GO" id="GO:0031462">
    <property type="term" value="C:Cul2-RING ubiquitin ligase complex"/>
    <property type="evidence" value="ECO:0007669"/>
    <property type="project" value="TreeGrafter"/>
</dbReference>
<dbReference type="InterPro" id="IPR011989">
    <property type="entry name" value="ARM-like"/>
</dbReference>
<feature type="domain" description="Zer-1-like leucine-rich repeats region" evidence="3">
    <location>
        <begin position="236"/>
        <end position="304"/>
    </location>
</feature>
<dbReference type="InterPro" id="IPR056845">
    <property type="entry name" value="LRR_Zer-1"/>
</dbReference>
<dbReference type="PANTHER" id="PTHR12904">
    <property type="match status" value="1"/>
</dbReference>
<dbReference type="Pfam" id="PF25013">
    <property type="entry name" value="LRR_Zer-1"/>
    <property type="match status" value="1"/>
</dbReference>
<evidence type="ECO:0000313" key="5">
    <source>
        <dbReference type="Proteomes" id="UP000326759"/>
    </source>
</evidence>
<evidence type="ECO:0000313" key="4">
    <source>
        <dbReference type="EMBL" id="KAB7497926.1"/>
    </source>
</evidence>
<dbReference type="Gene3D" id="3.80.10.10">
    <property type="entry name" value="Ribonuclease Inhibitor"/>
    <property type="match status" value="1"/>
</dbReference>
<sequence length="760" mass="85336">MADSPDTLQDILIDYIASNLTEVCTVHYNEDGTTKLIFRDPNAFVHQKIANILLKTVDRKCELDDVVMTLFDPAVLRLNYVTIHNSSNLSCLGLKVFKNHNLSSVEIWGLTSICVNDLVSCFSDWTLNNIVSLSLHGSVFCTYASPCEEDEEVKAKLRVKNGLKKKSNIWSKTGNVLKSSPNSESDQALASASNFERRQVASVKLPAVYVGLCKLKSLKALNLSDTNITSPALLHICTDLQYLTSLDISNCNKIESVEFLKLRKSTLKSLNMYNLKVLMMEETEDALLELKELLFLDISKNKCRPDHPLARLVSSHSVVPRLLRNPNFVPKIESIDISCQEEVVADDLTAFITNHSKLSFLGLMSMLCYEKCVFQLPRGCIVTGIATSGQLLEGLKRYPRRKEYVPKILYEIFTLASDFYAPRPDIIKMILPVMNEHKQEPPIQLAGTACLYNLTKGVMGEGVHPHILKSVVHATLTAMNNFPYHPQLQKNALLTLCCDRILHDVSFDKFWCAKLVLDCLLSFNDQTTDRMAVAICSILAAKISTSQTALLGASNLYMLKLLRIVQKRMEDGIVDITLKFTLSALWNLTDESPATCEVFLAEKGLQLFLQLLETFPRDAAVETKVLGLLNNIAEVSRLRISLINKNFITQLRYFAAGIVAHLVCAGHDCWRDSGVSRETLLTELGEVVMGWSQPKEEMVAYRSFQPFIPLLMALDKPQVQLWAVWALHHVTTKNSSRYCPMLIREGVDDVLKEINRGPRS</sequence>
<dbReference type="Pfam" id="PF22964">
    <property type="entry name" value="ZER1-like_2nd"/>
    <property type="match status" value="1"/>
</dbReference>
<dbReference type="SUPFAM" id="SSF48371">
    <property type="entry name" value="ARM repeat"/>
    <property type="match status" value="1"/>
</dbReference>
<dbReference type="PANTHER" id="PTHR12904:SF22">
    <property type="entry name" value="ZYG-11 FAMILY MEMBER B, CELL CYCLE REGULATOR"/>
    <property type="match status" value="1"/>
</dbReference>
<name>A0A5N5SUL7_9CRUS</name>
<evidence type="ECO:0000259" key="3">
    <source>
        <dbReference type="Pfam" id="PF25013"/>
    </source>
</evidence>
<dbReference type="InterPro" id="IPR032675">
    <property type="entry name" value="LRR_dom_sf"/>
</dbReference>
<gene>
    <name evidence="4" type="primary">Zyg11b</name>
    <name evidence="4" type="ORF">Anas_06296</name>
</gene>
<dbReference type="InterPro" id="IPR051341">
    <property type="entry name" value="Zyg-11_UBL_adapter"/>
</dbReference>
<dbReference type="Gene3D" id="1.25.10.10">
    <property type="entry name" value="Leucine-rich Repeat Variant"/>
    <property type="match status" value="1"/>
</dbReference>
<reference evidence="4 5" key="1">
    <citation type="journal article" date="2019" name="PLoS Biol.">
        <title>Sex chromosomes control vertical transmission of feminizing Wolbachia symbionts in an isopod.</title>
        <authorList>
            <person name="Becking T."/>
            <person name="Chebbi M.A."/>
            <person name="Giraud I."/>
            <person name="Moumen B."/>
            <person name="Laverre T."/>
            <person name="Caubet Y."/>
            <person name="Peccoud J."/>
            <person name="Gilbert C."/>
            <person name="Cordaux R."/>
        </authorList>
    </citation>
    <scope>NUCLEOTIDE SEQUENCE [LARGE SCALE GENOMIC DNA]</scope>
    <source>
        <strain evidence="4">ANa2</strain>
        <tissue evidence="4">Whole body excluding digestive tract and cuticle</tissue>
    </source>
</reference>
<accession>A0A5N5SUL7</accession>
<proteinExistence type="predicted"/>
<protein>
    <submittedName>
        <fullName evidence="4">Protein zyg-11-like protein B</fullName>
    </submittedName>
</protein>